<dbReference type="InterPro" id="IPR005358">
    <property type="entry name" value="Puta_zinc/iron-chelating_dom"/>
</dbReference>
<reference evidence="1 2" key="1">
    <citation type="submission" date="2019-06" db="EMBL/GenBank/DDBJ databases">
        <title>Genomic Encyclopedia of Type Strains, Phase IV (KMG-V): Genome sequencing to study the core and pangenomes of soil and plant-associated prokaryotes.</title>
        <authorList>
            <person name="Whitman W."/>
        </authorList>
    </citation>
    <scope>NUCLEOTIDE SEQUENCE [LARGE SCALE GENOMIC DNA]</scope>
    <source>
        <strain evidence="1 2">BR 11622</strain>
    </source>
</reference>
<accession>A0A560GVJ5</accession>
<evidence type="ECO:0000313" key="2">
    <source>
        <dbReference type="Proteomes" id="UP000315751"/>
    </source>
</evidence>
<dbReference type="Proteomes" id="UP000315751">
    <property type="component" value="Unassembled WGS sequence"/>
</dbReference>
<evidence type="ECO:0000313" key="1">
    <source>
        <dbReference type="EMBL" id="TWB38018.1"/>
    </source>
</evidence>
<sequence length="303" mass="34459">MGDVRKIHFACTQCGKCCDFPGDYNLALTFSESIKFSSIFPIVMAFEFPTIPSTREWEEHARTTLGDDATLEDIAAAVKSARSIFEKTFFVVRQGFHEIGLRLFIRTFPSVNGKCQALKDNLCSIHQDRPLACKIFPIPMYTNPNSSMFDAWKKTTGPGRGNYECTVDESAPIIASLEDDNTISINDSEIAEAREKSLDHYVKNKEFTRKIMDRYRLHDTNWMRAKSTGTPHFSIAAVLKIATDENILSESEALEVAKKQRDVMFRRINAAVDARISSQKQETSMLRKLMQEVDAYIENVKER</sequence>
<gene>
    <name evidence="1" type="ORF">FBZ90_1139</name>
</gene>
<proteinExistence type="predicted"/>
<dbReference type="AlphaFoldDB" id="A0A560GVJ5"/>
<keyword evidence="2" id="KW-1185">Reference proteome</keyword>
<comment type="caution">
    <text evidence="1">The sequence shown here is derived from an EMBL/GenBank/DDBJ whole genome shotgun (WGS) entry which is preliminary data.</text>
</comment>
<name>A0A560GVJ5_9PROT</name>
<protein>
    <submittedName>
        <fullName evidence="1">Putative zinc-or iron-chelating protein</fullName>
    </submittedName>
</protein>
<organism evidence="1 2">
    <name type="scientific">Nitrospirillum amazonense</name>
    <dbReference type="NCBI Taxonomy" id="28077"/>
    <lineage>
        <taxon>Bacteria</taxon>
        <taxon>Pseudomonadati</taxon>
        <taxon>Pseudomonadota</taxon>
        <taxon>Alphaproteobacteria</taxon>
        <taxon>Rhodospirillales</taxon>
        <taxon>Azospirillaceae</taxon>
        <taxon>Nitrospirillum</taxon>
    </lineage>
</organism>
<dbReference type="EMBL" id="VITR01000013">
    <property type="protein sequence ID" value="TWB38018.1"/>
    <property type="molecule type" value="Genomic_DNA"/>
</dbReference>
<dbReference type="Pfam" id="PF03692">
    <property type="entry name" value="CxxCxxCC"/>
    <property type="match status" value="1"/>
</dbReference>